<keyword evidence="2" id="KW-1133">Transmembrane helix</keyword>
<feature type="compositionally biased region" description="Low complexity" evidence="1">
    <location>
        <begin position="416"/>
        <end position="426"/>
    </location>
</feature>
<feature type="transmembrane region" description="Helical" evidence="2">
    <location>
        <begin position="539"/>
        <end position="562"/>
    </location>
</feature>
<feature type="compositionally biased region" description="Low complexity" evidence="1">
    <location>
        <begin position="108"/>
        <end position="137"/>
    </location>
</feature>
<feature type="compositionally biased region" description="Basic and acidic residues" evidence="1">
    <location>
        <begin position="157"/>
        <end position="171"/>
    </location>
</feature>
<evidence type="ECO:0000256" key="1">
    <source>
        <dbReference type="SAM" id="MobiDB-lite"/>
    </source>
</evidence>
<feature type="compositionally biased region" description="Low complexity" evidence="1">
    <location>
        <begin position="379"/>
        <end position="401"/>
    </location>
</feature>
<proteinExistence type="predicted"/>
<dbReference type="EMBL" id="JBEXZR010000021">
    <property type="protein sequence ID" value="MEU0710054.1"/>
    <property type="molecule type" value="Genomic_DNA"/>
</dbReference>
<dbReference type="InterPro" id="IPR036770">
    <property type="entry name" value="Ankyrin_rpt-contain_sf"/>
</dbReference>
<accession>A0ABV2W950</accession>
<dbReference type="SUPFAM" id="SSF48403">
    <property type="entry name" value="Ankyrin repeat"/>
    <property type="match status" value="1"/>
</dbReference>
<feature type="region of interest" description="Disordered" evidence="1">
    <location>
        <begin position="1"/>
        <end position="253"/>
    </location>
</feature>
<comment type="caution">
    <text evidence="3">The sequence shown here is derived from an EMBL/GenBank/DDBJ whole genome shotgun (WGS) entry which is preliminary data.</text>
</comment>
<feature type="compositionally biased region" description="Low complexity" evidence="1">
    <location>
        <begin position="71"/>
        <end position="84"/>
    </location>
</feature>
<dbReference type="RefSeq" id="WP_359659318.1">
    <property type="nucleotide sequence ID" value="NZ_JBEXZP010000548.1"/>
</dbReference>
<keyword evidence="2" id="KW-0812">Transmembrane</keyword>
<sequence>MTTDDPTTRPAAGGPDRAQPPRPPDRPDRPGAAGVPVDATHTEAPPFGTVPVDPVHAEAVRLGAAPPAPPAGTTHTNGTSTHVTPSAAAPANGTYPNGTPASAPPPGAAGTARADGTAVYPTTPAAPGAPTAPVGTVYRDTAYREPGHPQPGYGDAPVHRDEPARHEEPAYHDVPAVEPPAAETAPGEAAPADGGWSTERPADGPGAAHGDVPILGATPPGAAPDGTATDDGVPSESATAGSAPHDGDPAPAADTALVDAVLGESAGAGADDEDSDERIRTLIWTAATYRPLEEVAALVTQLKNTNAVDSPADEALRAAAVARPLDEVRQLVAMLNAAGHTLDDSDTTLRAAAVGRPIEDVVQLVSILGAADAEPPVLTPGATPDGAPDGAPAGTTGASPSTPLPTVPENPHVRPPRSVSAAAAPVQETKVLDRGPATDGETTAPSRSALRWPAAAALFACGLIHLPTDLAGLRSGGYADTLALVVTVLCLVLGEWLIVRDSARVWGFAAATSVGVVALHGIAGSSGFGLLDSSLGRSWAWSGAAAVTCAMLTALLAGSALLRRQREPDATNGT</sequence>
<organism evidence="3 4">
    <name type="scientific">Streptomyces lavendulocolor</name>
    <dbReference type="NCBI Taxonomy" id="67316"/>
    <lineage>
        <taxon>Bacteria</taxon>
        <taxon>Bacillati</taxon>
        <taxon>Actinomycetota</taxon>
        <taxon>Actinomycetes</taxon>
        <taxon>Kitasatosporales</taxon>
        <taxon>Streptomycetaceae</taxon>
        <taxon>Streptomyces</taxon>
    </lineage>
</organism>
<evidence type="ECO:0000256" key="2">
    <source>
        <dbReference type="SAM" id="Phobius"/>
    </source>
</evidence>
<name>A0ABV2W950_9ACTN</name>
<feature type="compositionally biased region" description="Low complexity" evidence="1">
    <location>
        <begin position="216"/>
        <end position="232"/>
    </location>
</feature>
<feature type="region of interest" description="Disordered" evidence="1">
    <location>
        <begin position="375"/>
        <end position="446"/>
    </location>
</feature>
<feature type="compositionally biased region" description="Low complexity" evidence="1">
    <location>
        <begin position="179"/>
        <end position="192"/>
    </location>
</feature>
<feature type="compositionally biased region" description="Low complexity" evidence="1">
    <location>
        <begin position="240"/>
        <end position="253"/>
    </location>
</feature>
<feature type="transmembrane region" description="Helical" evidence="2">
    <location>
        <begin position="478"/>
        <end position="498"/>
    </location>
</feature>
<protein>
    <submittedName>
        <fullName evidence="3">Uncharacterized protein</fullName>
    </submittedName>
</protein>
<dbReference type="Proteomes" id="UP001550378">
    <property type="component" value="Unassembled WGS sequence"/>
</dbReference>
<evidence type="ECO:0000313" key="3">
    <source>
        <dbReference type="EMBL" id="MEU0710054.1"/>
    </source>
</evidence>
<keyword evidence="4" id="KW-1185">Reference proteome</keyword>
<evidence type="ECO:0000313" key="4">
    <source>
        <dbReference type="Proteomes" id="UP001550378"/>
    </source>
</evidence>
<keyword evidence="2" id="KW-0472">Membrane</keyword>
<gene>
    <name evidence="3" type="ORF">ABZ508_22090</name>
</gene>
<reference evidence="3 4" key="1">
    <citation type="submission" date="2024-06" db="EMBL/GenBank/DDBJ databases">
        <title>The Natural Products Discovery Center: Release of the First 8490 Sequenced Strains for Exploring Actinobacteria Biosynthetic Diversity.</title>
        <authorList>
            <person name="Kalkreuter E."/>
            <person name="Kautsar S.A."/>
            <person name="Yang D."/>
            <person name="Bader C.D."/>
            <person name="Teijaro C.N."/>
            <person name="Fluegel L."/>
            <person name="Davis C.M."/>
            <person name="Simpson J.R."/>
            <person name="Lauterbach L."/>
            <person name="Steele A.D."/>
            <person name="Gui C."/>
            <person name="Meng S."/>
            <person name="Li G."/>
            <person name="Viehrig K."/>
            <person name="Ye F."/>
            <person name="Su P."/>
            <person name="Kiefer A.F."/>
            <person name="Nichols A."/>
            <person name="Cepeda A.J."/>
            <person name="Yan W."/>
            <person name="Fan B."/>
            <person name="Jiang Y."/>
            <person name="Adhikari A."/>
            <person name="Zheng C.-J."/>
            <person name="Schuster L."/>
            <person name="Cowan T.M."/>
            <person name="Smanski M.J."/>
            <person name="Chevrette M.G."/>
            <person name="De Carvalho L.P.S."/>
            <person name="Shen B."/>
        </authorList>
    </citation>
    <scope>NUCLEOTIDE SEQUENCE [LARGE SCALE GENOMIC DNA]</scope>
    <source>
        <strain evidence="3 4">NPDC006337</strain>
    </source>
</reference>
<feature type="transmembrane region" description="Helical" evidence="2">
    <location>
        <begin position="505"/>
        <end position="527"/>
    </location>
</feature>